<keyword evidence="4" id="KW-1185">Reference proteome</keyword>
<dbReference type="SUPFAM" id="SSF51735">
    <property type="entry name" value="NAD(P)-binding Rossmann-fold domains"/>
    <property type="match status" value="1"/>
</dbReference>
<dbReference type="OrthoDB" id="1933717at2759"/>
<dbReference type="PRINTS" id="PR00081">
    <property type="entry name" value="GDHRDH"/>
</dbReference>
<dbReference type="Proteomes" id="UP000191342">
    <property type="component" value="Unassembled WGS sequence"/>
</dbReference>
<evidence type="ECO:0008006" key="5">
    <source>
        <dbReference type="Google" id="ProtNLM"/>
    </source>
</evidence>
<sequence length="289" mass="31422">MFLPQKHTTVYPAIHPAGPLKHASIGKVVIVAGAGRGIGKAMAHTFAATGARGLVLISRTKHQLEQTGSEIQSTYPDCEVKTFALDISQPDAVQEMFKQSVATFSQVHVLIANAGIMEPFSGTLDEADPSAWWGVCEVNLRGTFNLCQSFIQHCKSFENGSSPGVIIATSDQACTQLFPGYSAHCITKTAINRIIEYAHAENKDNIKAFSINPGGIPTELGLACPERFHPYLTVDVTLPAAVSVWLATSEKASFLSGRYVDCQWDVDELCELEVRIVEEDLLSLRIKET</sequence>
<accession>A0A1V6TU62</accession>
<dbReference type="AlphaFoldDB" id="A0A1V6TU62"/>
<dbReference type="PANTHER" id="PTHR42901:SF1">
    <property type="entry name" value="ALCOHOL DEHYDROGENASE"/>
    <property type="match status" value="1"/>
</dbReference>
<gene>
    <name evidence="3" type="ORF">PENFLA_c004G00749</name>
</gene>
<dbReference type="GO" id="GO:0016491">
    <property type="term" value="F:oxidoreductase activity"/>
    <property type="evidence" value="ECO:0007669"/>
    <property type="project" value="UniProtKB-KW"/>
</dbReference>
<dbReference type="Gene3D" id="3.40.50.720">
    <property type="entry name" value="NAD(P)-binding Rossmann-like Domain"/>
    <property type="match status" value="1"/>
</dbReference>
<protein>
    <recommendedName>
        <fullName evidence="5">NAD(P)-binding protein</fullName>
    </recommendedName>
</protein>
<dbReference type="InterPro" id="IPR036291">
    <property type="entry name" value="NAD(P)-bd_dom_sf"/>
</dbReference>
<reference evidence="4" key="1">
    <citation type="journal article" date="2017" name="Nat. Microbiol.">
        <title>Global analysis of biosynthetic gene clusters reveals vast potential of secondary metabolite production in Penicillium species.</title>
        <authorList>
            <person name="Nielsen J.C."/>
            <person name="Grijseels S."/>
            <person name="Prigent S."/>
            <person name="Ji B."/>
            <person name="Dainat J."/>
            <person name="Nielsen K.F."/>
            <person name="Frisvad J.C."/>
            <person name="Workman M."/>
            <person name="Nielsen J."/>
        </authorList>
    </citation>
    <scope>NUCLEOTIDE SEQUENCE [LARGE SCALE GENOMIC DNA]</scope>
    <source>
        <strain evidence="4">IBT 14082</strain>
    </source>
</reference>
<name>A0A1V6TU62_9EURO</name>
<evidence type="ECO:0000313" key="3">
    <source>
        <dbReference type="EMBL" id="OQE29093.1"/>
    </source>
</evidence>
<comment type="similarity">
    <text evidence="1">Belongs to the short-chain dehydrogenases/reductases (SDR) family.</text>
</comment>
<organism evidence="3 4">
    <name type="scientific">Penicillium flavigenum</name>
    <dbReference type="NCBI Taxonomy" id="254877"/>
    <lineage>
        <taxon>Eukaryota</taxon>
        <taxon>Fungi</taxon>
        <taxon>Dikarya</taxon>
        <taxon>Ascomycota</taxon>
        <taxon>Pezizomycotina</taxon>
        <taxon>Eurotiomycetes</taxon>
        <taxon>Eurotiomycetidae</taxon>
        <taxon>Eurotiales</taxon>
        <taxon>Aspergillaceae</taxon>
        <taxon>Penicillium</taxon>
    </lineage>
</organism>
<comment type="caution">
    <text evidence="3">The sequence shown here is derived from an EMBL/GenBank/DDBJ whole genome shotgun (WGS) entry which is preliminary data.</text>
</comment>
<evidence type="ECO:0000313" key="4">
    <source>
        <dbReference type="Proteomes" id="UP000191342"/>
    </source>
</evidence>
<keyword evidence="2" id="KW-0560">Oxidoreductase</keyword>
<dbReference type="STRING" id="254877.A0A1V6TU62"/>
<proteinExistence type="inferred from homology"/>
<evidence type="ECO:0000256" key="2">
    <source>
        <dbReference type="ARBA" id="ARBA00023002"/>
    </source>
</evidence>
<dbReference type="Pfam" id="PF00106">
    <property type="entry name" value="adh_short"/>
    <property type="match status" value="1"/>
</dbReference>
<dbReference type="CDD" id="cd05233">
    <property type="entry name" value="SDR_c"/>
    <property type="match status" value="1"/>
</dbReference>
<dbReference type="EMBL" id="MLQL01000004">
    <property type="protein sequence ID" value="OQE29093.1"/>
    <property type="molecule type" value="Genomic_DNA"/>
</dbReference>
<dbReference type="PANTHER" id="PTHR42901">
    <property type="entry name" value="ALCOHOL DEHYDROGENASE"/>
    <property type="match status" value="1"/>
</dbReference>
<dbReference type="InterPro" id="IPR002347">
    <property type="entry name" value="SDR_fam"/>
</dbReference>
<evidence type="ECO:0000256" key="1">
    <source>
        <dbReference type="ARBA" id="ARBA00006484"/>
    </source>
</evidence>